<dbReference type="Proteomes" id="UP000002332">
    <property type="component" value="Plasmid pQBR103"/>
</dbReference>
<geneLocation type="plasmid" evidence="1 2">
    <name>pQBR103</name>
</geneLocation>
<reference evidence="1 2" key="1">
    <citation type="journal article" date="2007" name="ISME J.">
        <title>Sequence-based analysis of pQBR103; a representative of a unique, transfer-proficient mega plasmid resident in the microbial community of sugar beet.</title>
        <authorList>
            <person name="Tett A."/>
            <person name="Spiers A.J."/>
            <person name="Crossman L.C."/>
            <person name="Ager D."/>
            <person name="Ciric L."/>
            <person name="Dow J.M."/>
            <person name="Fry J.C."/>
            <person name="Harris D."/>
            <person name="Lilley A."/>
            <person name="Oliver A."/>
            <person name="Parkhill J."/>
            <person name="Quail M.A."/>
            <person name="Rainey P.B."/>
            <person name="Saunders N.J."/>
            <person name="Seeger K."/>
            <person name="Snyder L.A.S."/>
            <person name="Squares R."/>
            <person name="Thomas C.M."/>
            <person name="Turner S.L."/>
            <person name="Zhang X.-X."/>
            <person name="Field D."/>
            <person name="Bailey M.J."/>
        </authorList>
    </citation>
    <scope>NUCLEOTIDE SEQUENCE [LARGE SCALE GENOMIC DNA]</scope>
    <source>
        <strain evidence="1 2">SBW25</strain>
    </source>
</reference>
<evidence type="ECO:0000313" key="1">
    <source>
        <dbReference type="EMBL" id="CAM96291.1"/>
    </source>
</evidence>
<sequence length="115" mass="13280">MSRSLAMVEFEDGRKLYLIYDCTVCYAFRPLFETAKAAWDWYVGGKPDIPEPPNASSTELPVIVTTDVHFEGQEHWQYESRASADSMWLTGPRNFEERMDELSRYDGPCDGYYSS</sequence>
<keyword evidence="1" id="KW-0614">Plasmid</keyword>
<evidence type="ECO:0000313" key="2">
    <source>
        <dbReference type="Proteomes" id="UP000002332"/>
    </source>
</evidence>
<dbReference type="RefSeq" id="WP_011923067.1">
    <property type="nucleotide sequence ID" value="NC_009444.1"/>
</dbReference>
<protein>
    <submittedName>
        <fullName evidence="1">Uncharacterized protein</fullName>
    </submittedName>
</protein>
<dbReference type="EMBL" id="AM235768">
    <property type="protein sequence ID" value="CAM96291.1"/>
    <property type="molecule type" value="Genomic_DNA"/>
</dbReference>
<proteinExistence type="predicted"/>
<dbReference type="AlphaFoldDB" id="A4V6Y0"/>
<gene>
    <name evidence="1" type="ordered locus">pQBR0259</name>
</gene>
<name>A4V6Y0_PSEFS</name>
<organism evidence="1 2">
    <name type="scientific">Pseudomonas fluorescens (strain SBW25)</name>
    <dbReference type="NCBI Taxonomy" id="216595"/>
    <lineage>
        <taxon>Bacteria</taxon>
        <taxon>Pseudomonadati</taxon>
        <taxon>Pseudomonadota</taxon>
        <taxon>Gammaproteobacteria</taxon>
        <taxon>Pseudomonadales</taxon>
        <taxon>Pseudomonadaceae</taxon>
        <taxon>Pseudomonas</taxon>
    </lineage>
</organism>
<accession>A4V6Y0</accession>